<evidence type="ECO:0008006" key="4">
    <source>
        <dbReference type="Google" id="ProtNLM"/>
    </source>
</evidence>
<evidence type="ECO:0000313" key="2">
    <source>
        <dbReference type="EMBL" id="PFH02001.1"/>
    </source>
</evidence>
<dbReference type="EMBL" id="PDBW01000001">
    <property type="protein sequence ID" value="PFH02001.1"/>
    <property type="molecule type" value="Genomic_DNA"/>
</dbReference>
<dbReference type="Gene3D" id="2.60.40.10">
    <property type="entry name" value="Immunoglobulins"/>
    <property type="match status" value="2"/>
</dbReference>
<evidence type="ECO:0000313" key="3">
    <source>
        <dbReference type="Proteomes" id="UP000223596"/>
    </source>
</evidence>
<gene>
    <name evidence="2" type="ORF">M972_11762</name>
</gene>
<evidence type="ECO:0000256" key="1">
    <source>
        <dbReference type="SAM" id="Phobius"/>
    </source>
</evidence>
<dbReference type="PANTHER" id="PTHR35902">
    <property type="entry name" value="S-LAYER DOMAIN-LIKE PROTEIN-RELATED"/>
    <property type="match status" value="1"/>
</dbReference>
<dbReference type="AlphaFoldDB" id="A0AB36TEJ4"/>
<keyword evidence="1" id="KW-0472">Membrane</keyword>
<dbReference type="InterPro" id="IPR013783">
    <property type="entry name" value="Ig-like_fold"/>
</dbReference>
<keyword evidence="1" id="KW-0812">Transmembrane</keyword>
<reference evidence="2 3" key="1">
    <citation type="submission" date="2017-09" db="EMBL/GenBank/DDBJ databases">
        <title>Evaluation of Pacific Biosciences Sequencing Technology to Finishing C. thermocellum Genome Sequences.</title>
        <authorList>
            <person name="Brown S."/>
        </authorList>
    </citation>
    <scope>NUCLEOTIDE SEQUENCE [LARGE SCALE GENOMIC DNA]</scope>
    <source>
        <strain evidence="2 3">AD2</strain>
    </source>
</reference>
<sequence length="815" mass="90011">MSKIKIVNILILLVLLISFNLETVNVFAGPNDIIITKVVQKEENVSAGKSFKLEVYYKNVLGVPLKDVYISVDKSSSFYIDNDHYQTEYLKDMAVGDGEEPIILYLVYKGTGNELTLIFDYLKEGATDREQLSQTLFLSVKKEKEQTSGGSQTNTAEYKPNFRIVGKISSKQEGKNVSVEFPIKNVSNFTAKDIQITMSADSADSPFSAPTGHLSVSVDEIKPDAEKKIKLDLAVKPNTKSGTYPLKLEFKYGNLYGDSFSSSEVIYVDIENNDKSPSLILKGVEMLPQKPAPGDRFSASIELENLGTLGAKDVKVTLKGLTIDGIYSELVGVNYLKTIEGGRTGKLNFSLVASNKINVQSFPLEIAVDYKDEFGNSYAESFIYYVPIKQKSEGKASLKIDNITSPATVVAPDEDFKVGFDIVNDGTKELSDLKVSVTAENGIICKSQSITVVDSLKVGEKKSFEFLFTALTDAVTKNYPIAINVEYDDEGSSGGTKEKRTVTQYVGVYVENPKEEEKKENTSTPRLIIDRYSISTGQAIAGKSFEIELGILNTHKNMNVENIAVSFLADEGVFLPAAESGSTIFIDQIKAGERVVKKMTFATKYDAVPKSYLLNINFEYEDEQNKAYTLKESISIPVIQEQRLEISEIQTGMDAVVGQPVSVNLNFYNMGKSTLNNLMVRCKGDFELQPGSEYFAGNFEPGRSDYYEAYIVPNKEGQVKGSIIFTFEDNNGEVKEIEKEFEIFVQGQPSVMKGDVTIVEPDMAEAGMKFGKTGFPVRRLLILAGVSVPVIAGVVVLIIILVKRKKARADLYENI</sequence>
<protein>
    <recommendedName>
        <fullName evidence="4">CARDB domain-containing protein</fullName>
    </recommendedName>
</protein>
<accession>A0AB36TEJ4</accession>
<dbReference type="RefSeq" id="WP_003516128.1">
    <property type="nucleotide sequence ID" value="NZ_CP013828.1"/>
</dbReference>
<proteinExistence type="predicted"/>
<organism evidence="2 3">
    <name type="scientific">Acetivibrio thermocellus AD2</name>
    <dbReference type="NCBI Taxonomy" id="1138384"/>
    <lineage>
        <taxon>Bacteria</taxon>
        <taxon>Bacillati</taxon>
        <taxon>Bacillota</taxon>
        <taxon>Clostridia</taxon>
        <taxon>Eubacteriales</taxon>
        <taxon>Oscillospiraceae</taxon>
        <taxon>Acetivibrio</taxon>
    </lineage>
</organism>
<name>A0AB36TEJ4_ACETH</name>
<dbReference type="Proteomes" id="UP000223596">
    <property type="component" value="Unassembled WGS sequence"/>
</dbReference>
<feature type="transmembrane region" description="Helical" evidence="1">
    <location>
        <begin position="780"/>
        <end position="802"/>
    </location>
</feature>
<comment type="caution">
    <text evidence="2">The sequence shown here is derived from an EMBL/GenBank/DDBJ whole genome shotgun (WGS) entry which is preliminary data.</text>
</comment>
<keyword evidence="1" id="KW-1133">Transmembrane helix</keyword>